<dbReference type="SUPFAM" id="SSF57884">
    <property type="entry name" value="Ada DNA repair protein, N-terminal domain (N-Ada 10)"/>
    <property type="match status" value="1"/>
</dbReference>
<dbReference type="SUPFAM" id="SSF46689">
    <property type="entry name" value="Homeodomain-like"/>
    <property type="match status" value="1"/>
</dbReference>
<gene>
    <name evidence="8" type="ORF">GM661_11800</name>
</gene>
<dbReference type="InterPro" id="IPR016220">
    <property type="entry name" value="Me-P-triester_DNA_alkyl-Trfase"/>
</dbReference>
<dbReference type="GO" id="GO:0008270">
    <property type="term" value="F:zinc ion binding"/>
    <property type="evidence" value="ECO:0007669"/>
    <property type="project" value="InterPro"/>
</dbReference>
<sequence>MRKSFAPIEMWEAVKNNNSNYDYMFYYGVKTTGVFCIPSCNSRTPLKDNVVYFRNVDEAIEKGFRPCKRCRPDLIGYNPEKKLVNEIKRLIETEYYLLKNVSSISEKIGLSKTQVYRLFREYLKFTPKEYLEKIRIEKACELLEDGILNNAEIGLEVGFASISAFYAVFRKQTGCSPGEFRD</sequence>
<dbReference type="GO" id="GO:0032259">
    <property type="term" value="P:methylation"/>
    <property type="evidence" value="ECO:0007669"/>
    <property type="project" value="UniProtKB-KW"/>
</dbReference>
<dbReference type="PANTHER" id="PTHR43280:SF2">
    <property type="entry name" value="HTH-TYPE TRANSCRIPTIONAL REGULATOR EXSA"/>
    <property type="match status" value="1"/>
</dbReference>
<dbReference type="PROSITE" id="PS01124">
    <property type="entry name" value="HTH_ARAC_FAMILY_2"/>
    <property type="match status" value="1"/>
</dbReference>
<keyword evidence="2" id="KW-0489">Methyltransferase</keyword>
<dbReference type="Gene3D" id="1.10.10.60">
    <property type="entry name" value="Homeodomain-like"/>
    <property type="match status" value="2"/>
</dbReference>
<protein>
    <submittedName>
        <fullName evidence="8">Helix-turn-helix domain-containing protein</fullName>
    </submittedName>
</protein>
<organism evidence="8 9">
    <name type="scientific">Iocasia fonsfrigidae</name>
    <dbReference type="NCBI Taxonomy" id="2682810"/>
    <lineage>
        <taxon>Bacteria</taxon>
        <taxon>Bacillati</taxon>
        <taxon>Bacillota</taxon>
        <taxon>Clostridia</taxon>
        <taxon>Halanaerobiales</taxon>
        <taxon>Halanaerobiaceae</taxon>
        <taxon>Iocasia</taxon>
    </lineage>
</organism>
<dbReference type="PANTHER" id="PTHR43280">
    <property type="entry name" value="ARAC-FAMILY TRANSCRIPTIONAL REGULATOR"/>
    <property type="match status" value="1"/>
</dbReference>
<proteinExistence type="predicted"/>
<evidence type="ECO:0000256" key="3">
    <source>
        <dbReference type="ARBA" id="ARBA00023015"/>
    </source>
</evidence>
<dbReference type="GO" id="GO:0003700">
    <property type="term" value="F:DNA-binding transcription factor activity"/>
    <property type="evidence" value="ECO:0007669"/>
    <property type="project" value="InterPro"/>
</dbReference>
<dbReference type="PIRSF" id="PIRSF000408">
    <property type="entry name" value="Alkyltransferas_AdaA"/>
    <property type="match status" value="1"/>
</dbReference>
<evidence type="ECO:0000256" key="2">
    <source>
        <dbReference type="ARBA" id="ARBA00022603"/>
    </source>
</evidence>
<dbReference type="KEGG" id="ifn:GM661_11800"/>
<dbReference type="InterPro" id="IPR035451">
    <property type="entry name" value="Ada-like_dom_sf"/>
</dbReference>
<dbReference type="InterPro" id="IPR018060">
    <property type="entry name" value="HTH_AraC"/>
</dbReference>
<evidence type="ECO:0000256" key="6">
    <source>
        <dbReference type="ARBA" id="ARBA00023163"/>
    </source>
</evidence>
<dbReference type="Pfam" id="PF12833">
    <property type="entry name" value="HTH_18"/>
    <property type="match status" value="1"/>
</dbReference>
<dbReference type="RefSeq" id="WP_230867003.1">
    <property type="nucleotide sequence ID" value="NZ_CP046640.1"/>
</dbReference>
<dbReference type="GO" id="GO:0008168">
    <property type="term" value="F:methyltransferase activity"/>
    <property type="evidence" value="ECO:0007669"/>
    <property type="project" value="UniProtKB-KW"/>
</dbReference>
<keyword evidence="4" id="KW-0238">DNA-binding</keyword>
<evidence type="ECO:0000256" key="4">
    <source>
        <dbReference type="ARBA" id="ARBA00023125"/>
    </source>
</evidence>
<accession>A0A8A7KIC4</accession>
<dbReference type="GO" id="GO:0006281">
    <property type="term" value="P:DNA repair"/>
    <property type="evidence" value="ECO:0007669"/>
    <property type="project" value="InterPro"/>
</dbReference>
<keyword evidence="2" id="KW-0808">Transferase</keyword>
<dbReference type="EMBL" id="CP046640">
    <property type="protein sequence ID" value="QTL98597.1"/>
    <property type="molecule type" value="Genomic_DNA"/>
</dbReference>
<keyword evidence="3" id="KW-0805">Transcription regulation</keyword>
<evidence type="ECO:0000313" key="9">
    <source>
        <dbReference type="Proteomes" id="UP000665020"/>
    </source>
</evidence>
<comment type="cofactor">
    <cofactor evidence="1">
        <name>Zn(2+)</name>
        <dbReference type="ChEBI" id="CHEBI:29105"/>
    </cofactor>
</comment>
<name>A0A8A7KIC4_9FIRM</name>
<dbReference type="GO" id="GO:0043565">
    <property type="term" value="F:sequence-specific DNA binding"/>
    <property type="evidence" value="ECO:0007669"/>
    <property type="project" value="InterPro"/>
</dbReference>
<dbReference type="InterPro" id="IPR004026">
    <property type="entry name" value="Ada_DNA_repair_Zn-bd"/>
</dbReference>
<dbReference type="AlphaFoldDB" id="A0A8A7KIC4"/>
<keyword evidence="6" id="KW-0804">Transcription</keyword>
<feature type="domain" description="HTH araC/xylS-type" evidence="7">
    <location>
        <begin position="85"/>
        <end position="182"/>
    </location>
</feature>
<evidence type="ECO:0000256" key="1">
    <source>
        <dbReference type="ARBA" id="ARBA00001947"/>
    </source>
</evidence>
<dbReference type="InterPro" id="IPR009057">
    <property type="entry name" value="Homeodomain-like_sf"/>
</dbReference>
<evidence type="ECO:0000256" key="5">
    <source>
        <dbReference type="ARBA" id="ARBA00023159"/>
    </source>
</evidence>
<dbReference type="Gene3D" id="3.40.10.10">
    <property type="entry name" value="DNA Methylphosphotriester Repair Domain"/>
    <property type="match status" value="1"/>
</dbReference>
<dbReference type="Proteomes" id="UP000665020">
    <property type="component" value="Chromosome"/>
</dbReference>
<keyword evidence="9" id="KW-1185">Reference proteome</keyword>
<evidence type="ECO:0000259" key="7">
    <source>
        <dbReference type="PROSITE" id="PS01124"/>
    </source>
</evidence>
<keyword evidence="5" id="KW-0010">Activator</keyword>
<evidence type="ECO:0000313" key="8">
    <source>
        <dbReference type="EMBL" id="QTL98597.1"/>
    </source>
</evidence>
<dbReference type="SMART" id="SM00342">
    <property type="entry name" value="HTH_ARAC"/>
    <property type="match status" value="1"/>
</dbReference>
<dbReference type="Pfam" id="PF02805">
    <property type="entry name" value="Ada_Zn_binding"/>
    <property type="match status" value="1"/>
</dbReference>
<reference evidence="8" key="1">
    <citation type="submission" date="2019-12" db="EMBL/GenBank/DDBJ databases">
        <authorList>
            <person name="zhang j."/>
            <person name="sun C.M."/>
        </authorList>
    </citation>
    <scope>NUCLEOTIDE SEQUENCE</scope>
    <source>
        <strain evidence="8">NS-1</strain>
    </source>
</reference>